<keyword evidence="10 13" id="KW-0804">Transcription</keyword>
<dbReference type="GO" id="GO:0005634">
    <property type="term" value="C:nucleus"/>
    <property type="evidence" value="ECO:0007669"/>
    <property type="project" value="UniProtKB-SubCell"/>
</dbReference>
<dbReference type="Pfam" id="PF21354">
    <property type="entry name" value="STAT_linker"/>
    <property type="match status" value="1"/>
</dbReference>
<dbReference type="Gene3D" id="1.10.532.10">
    <property type="entry name" value="STAT transcription factor, N-terminal domain"/>
    <property type="match status" value="1"/>
</dbReference>
<protein>
    <recommendedName>
        <fullName evidence="13">Signal transducer and activator of transcription</fullName>
    </recommendedName>
</protein>
<dbReference type="InterPro" id="IPR013799">
    <property type="entry name" value="STAT_TF_prot_interaction"/>
</dbReference>
<accession>A0A7G8Z9Y5</accession>
<evidence type="ECO:0000256" key="14">
    <source>
        <dbReference type="SAM" id="Coils"/>
    </source>
</evidence>
<keyword evidence="9 13" id="KW-0010">Activator</keyword>
<evidence type="ECO:0000256" key="4">
    <source>
        <dbReference type="ARBA" id="ARBA00022490"/>
    </source>
</evidence>
<evidence type="ECO:0000256" key="3">
    <source>
        <dbReference type="ARBA" id="ARBA00005586"/>
    </source>
</evidence>
<dbReference type="InterPro" id="IPR046994">
    <property type="entry name" value="STAT5_CC"/>
</dbReference>
<dbReference type="PANTHER" id="PTHR11801">
    <property type="entry name" value="SIGNAL TRANSDUCER AND ACTIVATOR OF TRANSCRIPTION"/>
    <property type="match status" value="1"/>
</dbReference>
<dbReference type="CDD" id="cd16855">
    <property type="entry name" value="STAT5_CCD"/>
    <property type="match status" value="1"/>
</dbReference>
<evidence type="ECO:0000313" key="16">
    <source>
        <dbReference type="EMBL" id="QNL15294.1"/>
    </source>
</evidence>
<gene>
    <name evidence="16" type="primary">STAT1</name>
</gene>
<dbReference type="Gene3D" id="3.30.505.10">
    <property type="entry name" value="SH2 domain"/>
    <property type="match status" value="1"/>
</dbReference>
<keyword evidence="14" id="KW-0175">Coiled coil</keyword>
<dbReference type="Gene3D" id="2.60.40.630">
    <property type="entry name" value="STAT transcription factor, DNA-binding domain"/>
    <property type="match status" value="1"/>
</dbReference>
<reference evidence="16" key="1">
    <citation type="journal article" date="2020" name="Fish Shellfish">
        <title>Toll-like signaling pathway in the transcriptome of Littorina littorea.</title>
        <authorList>
            <person name="Gorbushin A.M."/>
        </authorList>
    </citation>
    <scope>NUCLEOTIDE SEQUENCE</scope>
    <source>
        <tissue evidence="16">Kidney</tissue>
    </source>
</reference>
<dbReference type="InterPro" id="IPR036535">
    <property type="entry name" value="STAT_N_sf"/>
</dbReference>
<dbReference type="InterPro" id="IPR000980">
    <property type="entry name" value="SH2"/>
</dbReference>
<dbReference type="GO" id="GO:0005737">
    <property type="term" value="C:cytoplasm"/>
    <property type="evidence" value="ECO:0007669"/>
    <property type="project" value="UniProtKB-SubCell"/>
</dbReference>
<keyword evidence="11 13" id="KW-0539">Nucleus</keyword>
<keyword evidence="4 13" id="KW-0963">Cytoplasm</keyword>
<dbReference type="PROSITE" id="PS50001">
    <property type="entry name" value="SH2"/>
    <property type="match status" value="1"/>
</dbReference>
<dbReference type="FunFam" id="1.10.238.10:FF:000029">
    <property type="entry name" value="Signal transducer and transcription activator 6"/>
    <property type="match status" value="1"/>
</dbReference>
<evidence type="ECO:0000256" key="5">
    <source>
        <dbReference type="ARBA" id="ARBA00022553"/>
    </source>
</evidence>
<keyword evidence="8 13" id="KW-0238">DNA-binding</keyword>
<evidence type="ECO:0000256" key="13">
    <source>
        <dbReference type="RuleBase" id="RU046415"/>
    </source>
</evidence>
<dbReference type="InterPro" id="IPR001217">
    <property type="entry name" value="STAT"/>
</dbReference>
<dbReference type="Gene3D" id="1.20.1050.20">
    <property type="entry name" value="STAT transcription factor, all-alpha domain"/>
    <property type="match status" value="1"/>
</dbReference>
<dbReference type="SMART" id="SM00964">
    <property type="entry name" value="STAT_int"/>
    <property type="match status" value="1"/>
</dbReference>
<dbReference type="GO" id="GO:0001228">
    <property type="term" value="F:DNA-binding transcription activator activity, RNA polymerase II-specific"/>
    <property type="evidence" value="ECO:0007669"/>
    <property type="project" value="UniProtKB-ARBA"/>
</dbReference>
<keyword evidence="6 12" id="KW-0727">SH2 domain</keyword>
<dbReference type="AlphaFoldDB" id="A0A7G8Z9Y5"/>
<evidence type="ECO:0000259" key="15">
    <source>
        <dbReference type="PROSITE" id="PS50001"/>
    </source>
</evidence>
<comment type="subcellular location">
    <subcellularLocation>
        <location evidence="2 13">Cytoplasm</location>
    </subcellularLocation>
    <subcellularLocation>
        <location evidence="1 13">Nucleus</location>
    </subcellularLocation>
</comment>
<organism evidence="16">
    <name type="scientific">Littorina littorea</name>
    <name type="common">Common periwinkle</name>
    <dbReference type="NCBI Taxonomy" id="31216"/>
    <lineage>
        <taxon>Eukaryota</taxon>
        <taxon>Metazoa</taxon>
        <taxon>Spiralia</taxon>
        <taxon>Lophotrochozoa</taxon>
        <taxon>Mollusca</taxon>
        <taxon>Gastropoda</taxon>
        <taxon>Caenogastropoda</taxon>
        <taxon>Littorinimorpha</taxon>
        <taxon>Littorinoidea</taxon>
        <taxon>Littorinidae</taxon>
        <taxon>Littorina</taxon>
    </lineage>
</organism>
<evidence type="ECO:0000256" key="7">
    <source>
        <dbReference type="ARBA" id="ARBA00023015"/>
    </source>
</evidence>
<feature type="coiled-coil region" evidence="14">
    <location>
        <begin position="215"/>
        <end position="256"/>
    </location>
</feature>
<dbReference type="SUPFAM" id="SSF48092">
    <property type="entry name" value="Transcription factor STAT-4 N-domain"/>
    <property type="match status" value="1"/>
</dbReference>
<evidence type="ECO:0000256" key="12">
    <source>
        <dbReference type="PROSITE-ProRule" id="PRU00191"/>
    </source>
</evidence>
<dbReference type="Pfam" id="PF00017">
    <property type="entry name" value="SH2"/>
    <property type="match status" value="1"/>
</dbReference>
<dbReference type="Pfam" id="PF01017">
    <property type="entry name" value="STAT_alpha"/>
    <property type="match status" value="1"/>
</dbReference>
<evidence type="ECO:0000256" key="2">
    <source>
        <dbReference type="ARBA" id="ARBA00004496"/>
    </source>
</evidence>
<dbReference type="InterPro" id="IPR015988">
    <property type="entry name" value="STAT_TF_CC"/>
</dbReference>
<dbReference type="GO" id="GO:0007166">
    <property type="term" value="P:cell surface receptor signaling pathway"/>
    <property type="evidence" value="ECO:0007669"/>
    <property type="project" value="UniProtKB-ARBA"/>
</dbReference>
<dbReference type="Pfam" id="PF02865">
    <property type="entry name" value="STAT_int"/>
    <property type="match status" value="1"/>
</dbReference>
<proteinExistence type="evidence at transcript level"/>
<dbReference type="FunFam" id="2.60.40.630:FF:000003">
    <property type="entry name" value="Signal transducer and transcription activator 6"/>
    <property type="match status" value="1"/>
</dbReference>
<dbReference type="InterPro" id="IPR036860">
    <property type="entry name" value="SH2_dom_sf"/>
</dbReference>
<dbReference type="Pfam" id="PF02864">
    <property type="entry name" value="STAT_bind"/>
    <property type="match status" value="1"/>
</dbReference>
<dbReference type="SUPFAM" id="SSF55550">
    <property type="entry name" value="SH2 domain"/>
    <property type="match status" value="1"/>
</dbReference>
<evidence type="ECO:0000256" key="8">
    <source>
        <dbReference type="ARBA" id="ARBA00023125"/>
    </source>
</evidence>
<dbReference type="SUPFAM" id="SSF49417">
    <property type="entry name" value="p53-like transcription factors"/>
    <property type="match status" value="1"/>
</dbReference>
<dbReference type="InterPro" id="IPR048988">
    <property type="entry name" value="STAT_linker"/>
</dbReference>
<dbReference type="InterPro" id="IPR013800">
    <property type="entry name" value="STAT_TF_alpha"/>
</dbReference>
<evidence type="ECO:0000256" key="9">
    <source>
        <dbReference type="ARBA" id="ARBA00023159"/>
    </source>
</evidence>
<dbReference type="CDD" id="cd09919">
    <property type="entry name" value="SH2_STAT_family"/>
    <property type="match status" value="1"/>
</dbReference>
<comment type="similarity">
    <text evidence="3 13">Belongs to the transcription factor STAT family.</text>
</comment>
<evidence type="ECO:0000256" key="6">
    <source>
        <dbReference type="ARBA" id="ARBA00022999"/>
    </source>
</evidence>
<sequence length="825" mass="94015">MSRWATLSGNAAVYAKLQEFYSQRNFPIEVRYFLCTWFEDKQWNLFDPDNPEHEPHAIQLFSNLLALMRTKIQELSVIPDFQAIKMCLEQTLVDFKDTYENDQCGFLRVIQQCMDKEEELVKICQEAILAGYMDQSSQSGAEHRERVNAHIVQQLQQFSSDKSDLDDRVRKMQNLQESFIIQYTENMKINSQINSLHAQMQPMPQQLASPNCPNREKLHQTLKELQARQKNFEEDKKRLETNLSELGKEILKSRLELAESYNKLITEVQGLQKRVLDDELISWKRRQQLGGNGNLPKSEELDSLQRWCESLAEIIWCIRQQIKRMGILRAQLPIDVPHGIADLLPELNDTITGMLSSLVTSTFIVEQQPPQVLKKESRFSAKVRLLVGGKLNIQMCPPQVKATIISESQAKNMLRSDMLAKQTTSGTILNNVGTMDWQDDRNPLLPSGCLSIHFRNMQLKAIKRSDKKGTEAVTEEKFCILFQSDFNVGGNDLVFQVWTLSLPVVVTVHGNQECNAMATVLWDNAFADPGRTPFVVPESVPWPKLGEQLHSKFQQMTGKGLTQDSLDYLASKVFNAPCSLDFSQHVVSWTQFNKETLQGRNFTFWEWFYAVLKLTKEHLKGPWNDGSIIGFISKTNAQECLNRCENGTFLLRFSDSECGGITIAWIAESVNKQGEREVWNLAPYIAKDFSVRGLADRIHDLKNLTFLYPEINKDDAFQKYYTAPQESDVNSKNGYIATHLVQVIGSGQLMSADNISNPPRSPQMIPPSPACGPASNQTTLTDTMDDMNMDLTEYLVTDYTAGDYDIIDANQFVTGPYILPTYQTN</sequence>
<evidence type="ECO:0000256" key="11">
    <source>
        <dbReference type="ARBA" id="ARBA00023242"/>
    </source>
</evidence>
<dbReference type="SUPFAM" id="SSF47655">
    <property type="entry name" value="STAT"/>
    <property type="match status" value="1"/>
</dbReference>
<dbReference type="Gene3D" id="1.10.238.10">
    <property type="entry name" value="EF-hand"/>
    <property type="match status" value="1"/>
</dbReference>
<keyword evidence="5 13" id="KW-0597">Phosphoprotein</keyword>
<evidence type="ECO:0000256" key="10">
    <source>
        <dbReference type="ARBA" id="ARBA00023163"/>
    </source>
</evidence>
<dbReference type="InterPro" id="IPR008967">
    <property type="entry name" value="p53-like_TF_DNA-bd_sf"/>
</dbReference>
<dbReference type="InterPro" id="IPR013801">
    <property type="entry name" value="STAT_TF_DNA-bd"/>
</dbReference>
<evidence type="ECO:0000256" key="1">
    <source>
        <dbReference type="ARBA" id="ARBA00004123"/>
    </source>
</evidence>
<name>A0A7G8Z9Y5_LITLI</name>
<dbReference type="GO" id="GO:0000977">
    <property type="term" value="F:RNA polymerase II transcription regulatory region sequence-specific DNA binding"/>
    <property type="evidence" value="ECO:0007669"/>
    <property type="project" value="UniProtKB-ARBA"/>
</dbReference>
<keyword evidence="7 13" id="KW-0805">Transcription regulation</keyword>
<dbReference type="InterPro" id="IPR012345">
    <property type="entry name" value="STAT_TF_DNA-bd_N"/>
</dbReference>
<feature type="domain" description="SH2" evidence="15">
    <location>
        <begin position="623"/>
        <end position="725"/>
    </location>
</feature>
<dbReference type="EMBL" id="MT683563">
    <property type="protein sequence ID" value="QNL15294.1"/>
    <property type="molecule type" value="mRNA"/>
</dbReference>